<dbReference type="PROSITE" id="PS50902">
    <property type="entry name" value="FLAVODOXIN_LIKE"/>
    <property type="match status" value="1"/>
</dbReference>
<feature type="domain" description="Flavodoxin-like" evidence="1">
    <location>
        <begin position="3"/>
        <end position="142"/>
    </location>
</feature>
<gene>
    <name evidence="2" type="ORF">Mpt1_c08120</name>
</gene>
<keyword evidence="3" id="KW-1185">Reference proteome</keyword>
<dbReference type="Gene3D" id="3.40.50.360">
    <property type="match status" value="1"/>
</dbReference>
<dbReference type="InterPro" id="IPR052200">
    <property type="entry name" value="Protoporphyrinogen_IX_DH"/>
</dbReference>
<dbReference type="GO" id="GO:0070819">
    <property type="term" value="F:menaquinone-dependent protoporphyrinogen oxidase activity"/>
    <property type="evidence" value="ECO:0007669"/>
    <property type="project" value="TreeGrafter"/>
</dbReference>
<dbReference type="KEGG" id="mear:Mpt1_c08120"/>
<dbReference type="SUPFAM" id="SSF52218">
    <property type="entry name" value="Flavoproteins"/>
    <property type="match status" value="1"/>
</dbReference>
<dbReference type="PANTHER" id="PTHR38030">
    <property type="entry name" value="PROTOPORPHYRINOGEN IX DEHYDROGENASE [MENAQUINONE]"/>
    <property type="match status" value="1"/>
</dbReference>
<dbReference type="InterPro" id="IPR029039">
    <property type="entry name" value="Flavoprotein-like_sf"/>
</dbReference>
<dbReference type="AlphaFoldDB" id="A0A0A7LGS3"/>
<dbReference type="GO" id="GO:0006783">
    <property type="term" value="P:heme biosynthetic process"/>
    <property type="evidence" value="ECO:0007669"/>
    <property type="project" value="TreeGrafter"/>
</dbReference>
<dbReference type="HOGENOM" id="CLU_094839_2_0_2"/>
<dbReference type="Pfam" id="PF12724">
    <property type="entry name" value="Flavodoxin_5"/>
    <property type="match status" value="1"/>
</dbReference>
<protein>
    <submittedName>
        <fullName evidence="2">Protoporphyrinogen oxidase</fullName>
    </submittedName>
</protein>
<dbReference type="STRING" id="1577791.Mpt1_c08120"/>
<dbReference type="GO" id="GO:0010181">
    <property type="term" value="F:FMN binding"/>
    <property type="evidence" value="ECO:0007669"/>
    <property type="project" value="InterPro"/>
</dbReference>
<sequence>MRTLIAYATKTGAAKECAEMLAEKIGDCTLFDLEGGAPHIDDYDFIIVGTGIRAGRAYKPFKDFLEKNNKTLLSKRRAFYICGVRVKDYRDEINNNISKELRDAAVVVKGFGGKPVLKKAVDQSWMLVDEVNAFAQTIKGLS</sequence>
<evidence type="ECO:0000313" key="2">
    <source>
        <dbReference type="EMBL" id="AIZ56691.1"/>
    </source>
</evidence>
<dbReference type="PANTHER" id="PTHR38030:SF2">
    <property type="entry name" value="PROTOPORPHYRINOGEN IX DEHYDROGENASE [QUINONE]"/>
    <property type="match status" value="1"/>
</dbReference>
<organism evidence="2 3">
    <name type="scientific">Candidatus Methanoplasma termitum</name>
    <dbReference type="NCBI Taxonomy" id="1577791"/>
    <lineage>
        <taxon>Archaea</taxon>
        <taxon>Methanobacteriati</taxon>
        <taxon>Thermoplasmatota</taxon>
        <taxon>Thermoplasmata</taxon>
        <taxon>Methanomassiliicoccales</taxon>
        <taxon>Methanomassiliicoccaceae</taxon>
        <taxon>Candidatus Methanoplasma</taxon>
    </lineage>
</organism>
<dbReference type="EMBL" id="CP010070">
    <property type="protein sequence ID" value="AIZ56691.1"/>
    <property type="molecule type" value="Genomic_DNA"/>
</dbReference>
<dbReference type="InterPro" id="IPR026816">
    <property type="entry name" value="Flavodoxin_dom"/>
</dbReference>
<evidence type="ECO:0000313" key="3">
    <source>
        <dbReference type="Proteomes" id="UP000030787"/>
    </source>
</evidence>
<dbReference type="InterPro" id="IPR008254">
    <property type="entry name" value="Flavodoxin/NO_synth"/>
</dbReference>
<reference evidence="2 3" key="1">
    <citation type="journal article" date="2014" name="Appl. Environ. Microbiol.">
        <title>Comparative Genome Analysis of 'Candidatus Methanoplasma termitum' Indicates a New Mode of Energy Metabolism in the Seventh Order of Methanogens.</title>
        <authorList>
            <person name="Lang K."/>
            <person name="Schuldes J."/>
            <person name="Klingl A."/>
            <person name="Poehlein A."/>
            <person name="Daniel R."/>
            <person name="Brune A."/>
        </authorList>
    </citation>
    <scope>NUCLEOTIDE SEQUENCE [LARGE SCALE GENOMIC DNA]</scope>
    <source>
        <strain evidence="3">Mpt1</strain>
    </source>
</reference>
<evidence type="ECO:0000259" key="1">
    <source>
        <dbReference type="PROSITE" id="PS50902"/>
    </source>
</evidence>
<proteinExistence type="predicted"/>
<dbReference type="OrthoDB" id="63875at2157"/>
<name>A0A0A7LGS3_9ARCH</name>
<dbReference type="GeneID" id="24818481"/>
<dbReference type="Proteomes" id="UP000030787">
    <property type="component" value="Chromosome"/>
</dbReference>
<dbReference type="RefSeq" id="WP_048113811.1">
    <property type="nucleotide sequence ID" value="NZ_CP010070.1"/>
</dbReference>
<accession>A0A0A7LGS3</accession>